<evidence type="ECO:0000259" key="2">
    <source>
        <dbReference type="Pfam" id="PF04187"/>
    </source>
</evidence>
<reference evidence="3 4" key="1">
    <citation type="submission" date="2015-11" db="EMBL/GenBank/DDBJ databases">
        <authorList>
            <person name="Zhang Y."/>
            <person name="Guo Z."/>
        </authorList>
    </citation>
    <scope>NUCLEOTIDE SEQUENCE [LARGE SCALE GENOMIC DNA]</scope>
    <source>
        <strain evidence="3 4">KCTC 32221</strain>
    </source>
</reference>
<sequence length="309" mass="34416" precursor="true">MRRSVVTSIFCLLLSATACHGQSESQQAWQSKHFTDHPLSGLIFETTTETFITPTMLLGSLSQNQLVLLGEKHDNPDHHRLRLSLLESLIHDGHISLLSFEMMDNSQQTALTGLQDSNAIHGEQQVIEALSWDEAWTWEFYRSPLLLAIQSGLELRAGNIDRQQVRNIYTQSDTSIQELDSEQLAALTREIDLSHCGMLPESQFPAMVRVQQARDRALAISLQNAPEQKAAALLAGNFHVRHDLGVSNYLPPNSGSVVNLAFLEVIPGLEQAGDYVPETGGRKAYDFIWFTPAVRTDDYCAELQSSSDN</sequence>
<evidence type="ECO:0000313" key="4">
    <source>
        <dbReference type="Proteomes" id="UP000065641"/>
    </source>
</evidence>
<dbReference type="CDD" id="cd14727">
    <property type="entry name" value="ChanN-like"/>
    <property type="match status" value="1"/>
</dbReference>
<dbReference type="KEGG" id="pspi:PS2015_2613"/>
<dbReference type="Pfam" id="PF04187">
    <property type="entry name" value="Cofac_haem_bdg"/>
    <property type="match status" value="1"/>
</dbReference>
<dbReference type="Gene3D" id="3.40.50.11550">
    <property type="match status" value="1"/>
</dbReference>
<dbReference type="AlphaFoldDB" id="A0A0S2KG05"/>
<dbReference type="PIRSF" id="PIRSF020419">
    <property type="entry name" value="Fe_uptake_reg_CjrA_prd"/>
    <property type="match status" value="1"/>
</dbReference>
<dbReference type="Gene3D" id="1.10.8.760">
    <property type="entry name" value="Haem-binding uptake, Tiki superfamily, ChaN, domain 2"/>
    <property type="match status" value="1"/>
</dbReference>
<dbReference type="InterPro" id="IPR007314">
    <property type="entry name" value="Cofac_haem-bd_dom"/>
</dbReference>
<dbReference type="STRING" id="1249552.PS2015_2613"/>
<dbReference type="OrthoDB" id="9795827at2"/>
<feature type="chain" id="PRO_5006601619" description="Haem-binding uptake Tiki superfamily ChaN domain-containing protein" evidence="1">
    <location>
        <begin position="22"/>
        <end position="309"/>
    </location>
</feature>
<dbReference type="PATRIC" id="fig|1249552.3.peg.2630"/>
<dbReference type="Proteomes" id="UP000065641">
    <property type="component" value="Chromosome"/>
</dbReference>
<gene>
    <name evidence="3" type="ORF">PS2015_2613</name>
</gene>
<proteinExistence type="predicted"/>
<dbReference type="SUPFAM" id="SSF159501">
    <property type="entry name" value="EreA/ChaN-like"/>
    <property type="match status" value="1"/>
</dbReference>
<feature type="signal peptide" evidence="1">
    <location>
        <begin position="1"/>
        <end position="21"/>
    </location>
</feature>
<dbReference type="EMBL" id="CP013189">
    <property type="protein sequence ID" value="ALO47245.1"/>
    <property type="molecule type" value="Genomic_DNA"/>
</dbReference>
<feature type="domain" description="Haem-binding uptake Tiki superfamily ChaN" evidence="2">
    <location>
        <begin position="58"/>
        <end position="250"/>
    </location>
</feature>
<organism evidence="3 4">
    <name type="scientific">Pseudohongiella spirulinae</name>
    <dbReference type="NCBI Taxonomy" id="1249552"/>
    <lineage>
        <taxon>Bacteria</taxon>
        <taxon>Pseudomonadati</taxon>
        <taxon>Pseudomonadota</taxon>
        <taxon>Gammaproteobacteria</taxon>
        <taxon>Pseudomonadales</taxon>
        <taxon>Pseudohongiellaceae</taxon>
        <taxon>Pseudohongiella</taxon>
    </lineage>
</organism>
<evidence type="ECO:0000313" key="3">
    <source>
        <dbReference type="EMBL" id="ALO47245.1"/>
    </source>
</evidence>
<evidence type="ECO:0000256" key="1">
    <source>
        <dbReference type="SAM" id="SignalP"/>
    </source>
</evidence>
<dbReference type="InterPro" id="IPR016773">
    <property type="entry name" value="Fe3_uptake_reg_CjrA_prd"/>
</dbReference>
<keyword evidence="4" id="KW-1185">Reference proteome</keyword>
<name>A0A0S2KG05_9GAMM</name>
<keyword evidence="1" id="KW-0732">Signal</keyword>
<dbReference type="PROSITE" id="PS51257">
    <property type="entry name" value="PROKAR_LIPOPROTEIN"/>
    <property type="match status" value="1"/>
</dbReference>
<accession>A0A0S2KG05</accession>
<dbReference type="RefSeq" id="WP_058022654.1">
    <property type="nucleotide sequence ID" value="NZ_CP013189.1"/>
</dbReference>
<protein>
    <recommendedName>
        <fullName evidence="2">Haem-binding uptake Tiki superfamily ChaN domain-containing protein</fullName>
    </recommendedName>
</protein>